<dbReference type="EC" id="3.2.1.6" evidence="4"/>
<proteinExistence type="inferred from homology"/>
<protein>
    <recommendedName>
        <fullName evidence="4">endo-1,3(4)-beta-glucanase</fullName>
        <ecNumber evidence="4">3.2.1.6</ecNumber>
    </recommendedName>
</protein>
<dbReference type="AlphaFoldDB" id="A0AAB0B1P8"/>
<evidence type="ECO:0000256" key="9">
    <source>
        <dbReference type="ARBA" id="ARBA00023295"/>
    </source>
</evidence>
<dbReference type="InterPro" id="IPR001938">
    <property type="entry name" value="Thaumatin"/>
</dbReference>
<dbReference type="InterPro" id="IPR017949">
    <property type="entry name" value="Thaumatin_CS"/>
</dbReference>
<dbReference type="OMA" id="TCASGEM"/>
<keyword evidence="12" id="KW-1185">Reference proteome</keyword>
<reference evidence="11 12" key="1">
    <citation type="journal article" date="2012" name="Nature">
        <title>The tomato genome sequence provides insights into fleshy fruit evolution.</title>
        <authorList>
            <consortium name="Tomato Genome Consortium"/>
        </authorList>
    </citation>
    <scope>NUCLEOTIDE SEQUENCE [LARGE SCALE GENOMIC DNA]</scope>
    <source>
        <strain evidence="11 12">cv. Heinz 1706</strain>
    </source>
</reference>
<evidence type="ECO:0000256" key="1">
    <source>
        <dbReference type="ARBA" id="ARBA00000124"/>
    </source>
</evidence>
<evidence type="ECO:0000256" key="10">
    <source>
        <dbReference type="SAM" id="SignalP"/>
    </source>
</evidence>
<sequence length="614" mass="66612">MKTSIFILFSLFFTYANAATILVRNNCPYTVWAAGVPAGGGKRLDRGQTWTINAPPGTKQARVWGRTGCNFDASGKGKCQTGDCNGLLVCKSFGVPPNTLAEYALNQFANKDFFDISLVDGFNVPMEFSPTSNGCTRGITCKAEINQQCPNELKAPGGCNNPCTVFKTDQYCCNSGNCGPTKFSRFFKERCPDAYSYPKDDQTSTFTCPAGQTWTINALRGTKMARIWGRTKCNFDGAGRGSCETGDCGGVLQCTGWGKPPNTLTEYALNQFNNLDFWDISLVDGFNIPMTFATTNSSGGKCHSIQCTANINGECPSQLKVTGGCNNPCTTFGGQQYCCTQGPCSPTEWSKFFKQRCPDAYSYPQDDATSTFACPSDMTYTYAATIEVRNNCPYTVWAASTPIGGGRRLDRGQTWVINAPRGTKMARIWGRTNCNFNGAGRGSCQTGDCGGVLHCTGWGKPPNTLAEYALDQFSNLDFWDISLVDGFNIPMTFAPTNPSGGKCHAIHCTANINGECPSPLRVPGGCNNPCTTFGGQQYCCTQGPCGPTKFSRFFKQRCPNAYSYPQDDPTSLFTCPSGSTNYRKLKKFNVSIEFSPISNGRARGTRPINIVVIP</sequence>
<keyword evidence="9" id="KW-0326">Glycosidase</keyword>
<dbReference type="InterPro" id="IPR037176">
    <property type="entry name" value="Osmotin/thaumatin-like_sf"/>
</dbReference>
<dbReference type="GO" id="GO:0052861">
    <property type="term" value="F:endo-1,3(4)-beta-glucanase activity"/>
    <property type="evidence" value="ECO:0007669"/>
    <property type="project" value="UniProtKB-EC"/>
</dbReference>
<evidence type="ECO:0000256" key="2">
    <source>
        <dbReference type="ARBA" id="ARBA00004116"/>
    </source>
</evidence>
<dbReference type="CDD" id="cd09217">
    <property type="entry name" value="TLP-P"/>
    <property type="match status" value="1"/>
</dbReference>
<dbReference type="PRINTS" id="PR00347">
    <property type="entry name" value="THAUMATIN"/>
</dbReference>
<dbReference type="Proteomes" id="UP000004994">
    <property type="component" value="Chromosome 8"/>
</dbReference>
<accession>A0AAB0B1P8</accession>
<evidence type="ECO:0000256" key="5">
    <source>
        <dbReference type="ARBA" id="ARBA00022554"/>
    </source>
</evidence>
<feature type="chain" id="PRO_5042105127" description="endo-1,3(4)-beta-glucanase" evidence="10">
    <location>
        <begin position="19"/>
        <end position="614"/>
    </location>
</feature>
<dbReference type="GO" id="GO:0005773">
    <property type="term" value="C:vacuole"/>
    <property type="evidence" value="ECO:0007669"/>
    <property type="project" value="UniProtKB-SubCell"/>
</dbReference>
<dbReference type="Gramene" id="Solyc08g080620.2.1">
    <property type="protein sequence ID" value="Solyc08g080620.2.1"/>
    <property type="gene ID" value="Solyc08g080620.2"/>
</dbReference>
<dbReference type="PROSITE" id="PS51367">
    <property type="entry name" value="THAUMATIN_2"/>
    <property type="match status" value="3"/>
</dbReference>
<dbReference type="FunFam" id="2.60.110.10:FF:000003">
    <property type="entry name" value="Thaumatin I"/>
    <property type="match status" value="3"/>
</dbReference>
<evidence type="ECO:0000313" key="11">
    <source>
        <dbReference type="EnsemblPlants" id="Solyc08g080620.2.1"/>
    </source>
</evidence>
<evidence type="ECO:0000256" key="4">
    <source>
        <dbReference type="ARBA" id="ARBA00012599"/>
    </source>
</evidence>
<comment type="subcellular location">
    <subcellularLocation>
        <location evidence="2">Vacuole</location>
    </subcellularLocation>
</comment>
<dbReference type="PANTHER" id="PTHR31048">
    <property type="entry name" value="OS03G0233200 PROTEIN"/>
    <property type="match status" value="1"/>
</dbReference>
<dbReference type="SUPFAM" id="SSF49870">
    <property type="entry name" value="Osmotin, thaumatin-like protein"/>
    <property type="match status" value="3"/>
</dbReference>
<comment type="catalytic activity">
    <reaction evidence="1">
        <text>Endohydrolysis of (1-&gt;3)- or (1-&gt;4)-linkages in beta-D-glucans when the glucose residue whose reducing group is involved in the linkage to be hydrolyzed is itself substituted at C-3.</text>
        <dbReference type="EC" id="3.2.1.6"/>
    </reaction>
</comment>
<keyword evidence="8" id="KW-1015">Disulfide bond</keyword>
<keyword evidence="6 10" id="KW-0732">Signal</keyword>
<comment type="similarity">
    <text evidence="3">Belongs to the thaumatin family.</text>
</comment>
<organism evidence="11 12">
    <name type="scientific">Solanum lycopersicum</name>
    <name type="common">Tomato</name>
    <name type="synonym">Lycopersicon esculentum</name>
    <dbReference type="NCBI Taxonomy" id="4081"/>
    <lineage>
        <taxon>Eukaryota</taxon>
        <taxon>Viridiplantae</taxon>
        <taxon>Streptophyta</taxon>
        <taxon>Embryophyta</taxon>
        <taxon>Tracheophyta</taxon>
        <taxon>Spermatophyta</taxon>
        <taxon>Magnoliopsida</taxon>
        <taxon>eudicotyledons</taxon>
        <taxon>Gunneridae</taxon>
        <taxon>Pentapetalae</taxon>
        <taxon>asterids</taxon>
        <taxon>lamiids</taxon>
        <taxon>Solanales</taxon>
        <taxon>Solanaceae</taxon>
        <taxon>Solanoideae</taxon>
        <taxon>Solaneae</taxon>
        <taxon>Solanum</taxon>
        <taxon>Solanum subgen. Lycopersicon</taxon>
    </lineage>
</organism>
<evidence type="ECO:0000256" key="8">
    <source>
        <dbReference type="ARBA" id="ARBA00023157"/>
    </source>
</evidence>
<keyword evidence="7" id="KW-0378">Hydrolase</keyword>
<dbReference type="SMART" id="SM00205">
    <property type="entry name" value="THN"/>
    <property type="match status" value="3"/>
</dbReference>
<dbReference type="PROSITE" id="PS00316">
    <property type="entry name" value="THAUMATIN_1"/>
    <property type="match status" value="3"/>
</dbReference>
<evidence type="ECO:0000313" key="12">
    <source>
        <dbReference type="Proteomes" id="UP000004994"/>
    </source>
</evidence>
<keyword evidence="5" id="KW-0926">Vacuole</keyword>
<evidence type="ECO:0000256" key="3">
    <source>
        <dbReference type="ARBA" id="ARBA00010607"/>
    </source>
</evidence>
<reference evidence="11" key="2">
    <citation type="submission" date="2019-01" db="UniProtKB">
        <authorList>
            <consortium name="EnsemblPlants"/>
        </authorList>
    </citation>
    <scope>IDENTIFICATION</scope>
    <source>
        <strain evidence="11">cv. Heinz 1706</strain>
    </source>
</reference>
<name>A0AAB0B1P8_SOLLC</name>
<dbReference type="Pfam" id="PF00314">
    <property type="entry name" value="Thaumatin"/>
    <property type="match status" value="2"/>
</dbReference>
<feature type="signal peptide" evidence="10">
    <location>
        <begin position="1"/>
        <end position="18"/>
    </location>
</feature>
<dbReference type="GO" id="GO:0009620">
    <property type="term" value="P:response to fungus"/>
    <property type="evidence" value="ECO:0007669"/>
    <property type="project" value="UniProtKB-ARBA"/>
</dbReference>
<dbReference type="EnsemblPlants" id="Solyc08g080620.2.1">
    <property type="protein sequence ID" value="Solyc08g080620.2.1"/>
    <property type="gene ID" value="Solyc08g080620.2"/>
</dbReference>
<evidence type="ECO:0000256" key="7">
    <source>
        <dbReference type="ARBA" id="ARBA00022801"/>
    </source>
</evidence>
<evidence type="ECO:0000256" key="6">
    <source>
        <dbReference type="ARBA" id="ARBA00022729"/>
    </source>
</evidence>
<dbReference type="Gene3D" id="2.60.110.10">
    <property type="entry name" value="Thaumatin"/>
    <property type="match status" value="3"/>
</dbReference>